<dbReference type="InterPro" id="IPR043325">
    <property type="entry name" value="LTSS"/>
</dbReference>
<feature type="chain" id="PRO_5032448422" evidence="5">
    <location>
        <begin position="25"/>
        <end position="141"/>
    </location>
</feature>
<proteinExistence type="inferred from homology"/>
<keyword evidence="2 5" id="KW-0732">Signal</keyword>
<dbReference type="Pfam" id="PF14368">
    <property type="entry name" value="LTP_2"/>
    <property type="match status" value="1"/>
</dbReference>
<dbReference type="OrthoDB" id="690947at2759"/>
<dbReference type="CDD" id="cd00010">
    <property type="entry name" value="AAI_LTSS"/>
    <property type="match status" value="1"/>
</dbReference>
<dbReference type="PANTHER" id="PTHR33044">
    <property type="entry name" value="BIFUNCTIONAL INHIBITOR/LIPID-TRANSFER PROTEIN/SEED STORAGE 2S ALBUMIN SUPERFAMILY PROTEIN-RELATED"/>
    <property type="match status" value="1"/>
</dbReference>
<name>A0A833RAR1_9POAL</name>
<comment type="similarity">
    <text evidence="1">Belongs to the plant LTP family.</text>
</comment>
<dbReference type="EMBL" id="SWLB01000011">
    <property type="protein sequence ID" value="KAF3332269.1"/>
    <property type="molecule type" value="Genomic_DNA"/>
</dbReference>
<sequence length="141" mass="14546">MAFDLRTLALFVAVSALAATAVSGQDVPPCASNLAPCASYLNSTATPPETCCGPLKDAAVKQAACLCNLLNNKELLKSFNIDPAQALRLAKSCNTSVDASTCSKASAPTTRNSTNSAQKVSWTVSSGIMCLLSPFLLTVMA</sequence>
<accession>A0A833RAR1</accession>
<organism evidence="7 8">
    <name type="scientific">Carex littledalei</name>
    <dbReference type="NCBI Taxonomy" id="544730"/>
    <lineage>
        <taxon>Eukaryota</taxon>
        <taxon>Viridiplantae</taxon>
        <taxon>Streptophyta</taxon>
        <taxon>Embryophyta</taxon>
        <taxon>Tracheophyta</taxon>
        <taxon>Spermatophyta</taxon>
        <taxon>Magnoliopsida</taxon>
        <taxon>Liliopsida</taxon>
        <taxon>Poales</taxon>
        <taxon>Cyperaceae</taxon>
        <taxon>Cyperoideae</taxon>
        <taxon>Cariceae</taxon>
        <taxon>Carex</taxon>
        <taxon>Carex subgen. Euthyceras</taxon>
    </lineage>
</organism>
<dbReference type="InterPro" id="IPR016140">
    <property type="entry name" value="Bifunc_inhib/LTP/seed_store"/>
</dbReference>
<feature type="signal peptide" evidence="5">
    <location>
        <begin position="1"/>
        <end position="24"/>
    </location>
</feature>
<evidence type="ECO:0000259" key="6">
    <source>
        <dbReference type="Pfam" id="PF14368"/>
    </source>
</evidence>
<evidence type="ECO:0000313" key="7">
    <source>
        <dbReference type="EMBL" id="KAF3332269.1"/>
    </source>
</evidence>
<dbReference type="InterPro" id="IPR036312">
    <property type="entry name" value="Bifun_inhib/LTP/seed_sf"/>
</dbReference>
<evidence type="ECO:0000256" key="2">
    <source>
        <dbReference type="ARBA" id="ARBA00022729"/>
    </source>
</evidence>
<dbReference type="Gene3D" id="1.10.110.10">
    <property type="entry name" value="Plant lipid-transfer and hydrophobic proteins"/>
    <property type="match status" value="1"/>
</dbReference>
<evidence type="ECO:0000313" key="8">
    <source>
        <dbReference type="Proteomes" id="UP000623129"/>
    </source>
</evidence>
<reference evidence="7" key="1">
    <citation type="submission" date="2020-01" db="EMBL/GenBank/DDBJ databases">
        <title>Genome sequence of Kobresia littledalei, the first chromosome-level genome in the family Cyperaceae.</title>
        <authorList>
            <person name="Qu G."/>
        </authorList>
    </citation>
    <scope>NUCLEOTIDE SEQUENCE</scope>
    <source>
        <strain evidence="7">C.B.Clarke</strain>
        <tissue evidence="7">Leaf</tissue>
    </source>
</reference>
<keyword evidence="4" id="KW-0325">Glycoprotein</keyword>
<comment type="caution">
    <text evidence="7">The sequence shown here is derived from an EMBL/GenBank/DDBJ whole genome shotgun (WGS) entry which is preliminary data.</text>
</comment>
<protein>
    <submittedName>
        <fullName evidence="7">Lipid transfer-like protein VAS isoform X1</fullName>
    </submittedName>
</protein>
<dbReference type="AlphaFoldDB" id="A0A833RAR1"/>
<keyword evidence="3" id="KW-1015">Disulfide bond</keyword>
<evidence type="ECO:0000256" key="3">
    <source>
        <dbReference type="ARBA" id="ARBA00023157"/>
    </source>
</evidence>
<gene>
    <name evidence="7" type="ORF">FCM35_KLT01846</name>
</gene>
<dbReference type="Proteomes" id="UP000623129">
    <property type="component" value="Unassembled WGS sequence"/>
</dbReference>
<evidence type="ECO:0000256" key="4">
    <source>
        <dbReference type="ARBA" id="ARBA00023180"/>
    </source>
</evidence>
<feature type="domain" description="Bifunctional inhibitor/plant lipid transfer protein/seed storage helical" evidence="6">
    <location>
        <begin position="15"/>
        <end position="102"/>
    </location>
</feature>
<evidence type="ECO:0000256" key="1">
    <source>
        <dbReference type="ARBA" id="ARBA00009748"/>
    </source>
</evidence>
<evidence type="ECO:0000256" key="5">
    <source>
        <dbReference type="SAM" id="SignalP"/>
    </source>
</evidence>
<keyword evidence="8" id="KW-1185">Reference proteome</keyword>
<dbReference type="SUPFAM" id="SSF47699">
    <property type="entry name" value="Bifunctional inhibitor/lipid-transfer protein/seed storage 2S albumin"/>
    <property type="match status" value="1"/>
</dbReference>